<evidence type="ECO:0000256" key="6">
    <source>
        <dbReference type="ARBA" id="ARBA00022989"/>
    </source>
</evidence>
<sequence>MSAQQKNTLNLRDKLMISSGTFSAFFIRQGVGVLAIPYYQMTLAVDPFLLAAAMMIPMLLASLLGPWVGQFSDTYQQKYGHRRPFIVFGALITAICYGAIWQVPVGWQGDNQILYFIFAYSLFCLAAEFFLIPYTCLVYEATENSQERVNLLALNSIVGKVCSLVYQWAFPLAQMSIFGSLFMGIKWVGWGIAIIFIALAGMLPAFWQQSTHATRSEYVPASRPPRDLIKNLDLVLANPAFVLLLLITFSQFFISVFAASMDYYLIVYYMQTGDLTEGAYWKGILSTAYAGFGLLAVPLILKLVASCGRLNGFVIVYVITAVGGAVKWFVFTPGAEYWLLLDAMLGCIVWASMAILLHSLVADTAANRTMHATNLNGVYVSVHNIVTQICMSGAMLISGFTLNQIGFDAQLAGQQNVSTISAMRVILSIGTVLSALLAIFAIFRLKNHQNLIETAAIT</sequence>
<organism evidence="9 10">
    <name type="scientific">Catenovulum sediminis</name>
    <dbReference type="NCBI Taxonomy" id="1740262"/>
    <lineage>
        <taxon>Bacteria</taxon>
        <taxon>Pseudomonadati</taxon>
        <taxon>Pseudomonadota</taxon>
        <taxon>Gammaproteobacteria</taxon>
        <taxon>Alteromonadales</taxon>
        <taxon>Alteromonadaceae</taxon>
        <taxon>Catenovulum</taxon>
    </lineage>
</organism>
<feature type="transmembrane region" description="Helical" evidence="8">
    <location>
        <begin position="21"/>
        <end position="41"/>
    </location>
</feature>
<keyword evidence="4" id="KW-1003">Cell membrane</keyword>
<proteinExistence type="inferred from homology"/>
<dbReference type="EMBL" id="JBELOE010000067">
    <property type="protein sequence ID" value="MER2490791.1"/>
    <property type="molecule type" value="Genomic_DNA"/>
</dbReference>
<feature type="transmembrane region" description="Helical" evidence="8">
    <location>
        <begin position="149"/>
        <end position="168"/>
    </location>
</feature>
<evidence type="ECO:0000256" key="5">
    <source>
        <dbReference type="ARBA" id="ARBA00022692"/>
    </source>
</evidence>
<comment type="caution">
    <text evidence="9">The sequence shown here is derived from an EMBL/GenBank/DDBJ whole genome shotgun (WGS) entry which is preliminary data.</text>
</comment>
<name>A0ABV1RCY5_9ALTE</name>
<dbReference type="SUPFAM" id="SSF103473">
    <property type="entry name" value="MFS general substrate transporter"/>
    <property type="match status" value="1"/>
</dbReference>
<feature type="transmembrane region" description="Helical" evidence="8">
    <location>
        <begin position="85"/>
        <end position="107"/>
    </location>
</feature>
<keyword evidence="5 8" id="KW-0812">Transmembrane</keyword>
<keyword evidence="6 8" id="KW-1133">Transmembrane helix</keyword>
<evidence type="ECO:0000313" key="10">
    <source>
        <dbReference type="Proteomes" id="UP001467690"/>
    </source>
</evidence>
<reference evidence="9 10" key="1">
    <citation type="submission" date="2024-06" db="EMBL/GenBank/DDBJ databases">
        <authorList>
            <person name="Chen R.Y."/>
        </authorList>
    </citation>
    <scope>NUCLEOTIDE SEQUENCE [LARGE SCALE GENOMIC DNA]</scope>
    <source>
        <strain evidence="9 10">D2</strain>
    </source>
</reference>
<evidence type="ECO:0000256" key="2">
    <source>
        <dbReference type="ARBA" id="ARBA00009617"/>
    </source>
</evidence>
<keyword evidence="7 8" id="KW-0472">Membrane</keyword>
<feature type="transmembrane region" description="Helical" evidence="8">
    <location>
        <begin position="378"/>
        <end position="402"/>
    </location>
</feature>
<keyword evidence="10" id="KW-1185">Reference proteome</keyword>
<feature type="transmembrane region" description="Helical" evidence="8">
    <location>
        <begin position="313"/>
        <end position="331"/>
    </location>
</feature>
<feature type="transmembrane region" description="Helical" evidence="8">
    <location>
        <begin position="422"/>
        <end position="443"/>
    </location>
</feature>
<dbReference type="InterPro" id="IPR039672">
    <property type="entry name" value="MFS_2"/>
</dbReference>
<evidence type="ECO:0000313" key="9">
    <source>
        <dbReference type="EMBL" id="MER2490791.1"/>
    </source>
</evidence>
<evidence type="ECO:0000256" key="3">
    <source>
        <dbReference type="ARBA" id="ARBA00022448"/>
    </source>
</evidence>
<dbReference type="PANTHER" id="PTHR11328">
    <property type="entry name" value="MAJOR FACILITATOR SUPERFAMILY DOMAIN-CONTAINING PROTEIN"/>
    <property type="match status" value="1"/>
</dbReference>
<comment type="similarity">
    <text evidence="2">Belongs to the sodium:galactoside symporter (TC 2.A.2) family.</text>
</comment>
<dbReference type="Gene3D" id="1.20.1250.20">
    <property type="entry name" value="MFS general substrate transporter like domains"/>
    <property type="match status" value="1"/>
</dbReference>
<dbReference type="RefSeq" id="WP_350400602.1">
    <property type="nucleotide sequence ID" value="NZ_JBELOE010000067.1"/>
</dbReference>
<feature type="transmembrane region" description="Helical" evidence="8">
    <location>
        <begin position="188"/>
        <end position="207"/>
    </location>
</feature>
<feature type="transmembrane region" description="Helical" evidence="8">
    <location>
        <begin position="279"/>
        <end position="301"/>
    </location>
</feature>
<evidence type="ECO:0000256" key="7">
    <source>
        <dbReference type="ARBA" id="ARBA00023136"/>
    </source>
</evidence>
<dbReference type="Pfam" id="PF13347">
    <property type="entry name" value="MFS_2"/>
    <property type="match status" value="1"/>
</dbReference>
<keyword evidence="3" id="KW-0813">Transport</keyword>
<dbReference type="InterPro" id="IPR036259">
    <property type="entry name" value="MFS_trans_sf"/>
</dbReference>
<evidence type="ECO:0000256" key="8">
    <source>
        <dbReference type="SAM" id="Phobius"/>
    </source>
</evidence>
<feature type="transmembrane region" description="Helical" evidence="8">
    <location>
        <begin position="47"/>
        <end position="64"/>
    </location>
</feature>
<dbReference type="PANTHER" id="PTHR11328:SF24">
    <property type="entry name" value="MAJOR FACILITATOR SUPERFAMILY (MFS) PROFILE DOMAIN-CONTAINING PROTEIN"/>
    <property type="match status" value="1"/>
</dbReference>
<feature type="transmembrane region" description="Helical" evidence="8">
    <location>
        <begin position="235"/>
        <end position="259"/>
    </location>
</feature>
<accession>A0ABV1RCY5</accession>
<feature type="transmembrane region" description="Helical" evidence="8">
    <location>
        <begin position="337"/>
        <end position="357"/>
    </location>
</feature>
<dbReference type="PROSITE" id="PS00872">
    <property type="entry name" value="NA_GALACTOSIDE_SYMP"/>
    <property type="match status" value="1"/>
</dbReference>
<gene>
    <name evidence="9" type="ORF">ABS311_02700</name>
</gene>
<evidence type="ECO:0000256" key="4">
    <source>
        <dbReference type="ARBA" id="ARBA00022475"/>
    </source>
</evidence>
<dbReference type="Proteomes" id="UP001467690">
    <property type="component" value="Unassembled WGS sequence"/>
</dbReference>
<protein>
    <submittedName>
        <fullName evidence="9">MFS transporter</fullName>
    </submittedName>
</protein>
<dbReference type="InterPro" id="IPR018043">
    <property type="entry name" value="Na/Gal_symport_CS"/>
</dbReference>
<evidence type="ECO:0000256" key="1">
    <source>
        <dbReference type="ARBA" id="ARBA00004651"/>
    </source>
</evidence>
<comment type="subcellular location">
    <subcellularLocation>
        <location evidence="1">Cell membrane</location>
        <topology evidence="1">Multi-pass membrane protein</topology>
    </subcellularLocation>
</comment>
<feature type="transmembrane region" description="Helical" evidence="8">
    <location>
        <begin position="113"/>
        <end position="137"/>
    </location>
</feature>